<feature type="region of interest" description="Disordered" evidence="1">
    <location>
        <begin position="622"/>
        <end position="660"/>
    </location>
</feature>
<accession>A0A5E8BSC8</accession>
<dbReference type="PANTHER" id="PTHR14596:SF72">
    <property type="entry name" value="ZINC FINGER PROTEIN MSN2-RELATED"/>
    <property type="match status" value="1"/>
</dbReference>
<feature type="compositionally biased region" description="Low complexity" evidence="1">
    <location>
        <begin position="526"/>
        <end position="537"/>
    </location>
</feature>
<sequence length="948" mass="100701">MSATLSDAQQNDLLQRQAKRRSWSITPSAAAAAPPPPLPLSTITHTLQSSGPDLVYAPVASHPTSSLDFDDHSASSPFLSSPSSSSSSSSGRTSPISTSAFFQQESIDGLLGHSTSNSNLTSASTSAVAASGVPTPGINSTPYYHRRINSLMLAGQRSRTPDSLYNLSASSSLTNSTNPSMTSLPSSTNSTNSSVSSTSTVVEKRSSLGRTRSLHASSNSSSTGGITTTATPASKRWSSSVIMDSHNGLSSPRPLHLHHRRNSSLGISHPSTPFLTEQERLLQEKLQELARSENARLNDGTISNNTTTNTNANANANTNTNTTTSSASSAAASLLSSPLVSSYSSSSVGTSPRSSFQSSPNAATTGGPVPVGPKVIIPSGSQNTHYRHLSLQSYYNTTNNRAPDMSASPPAPAPAPSYSTATATQSLGGPSSLSSAVASGFPMLPAAMNNYSNVYNNNTIANNNNNNNIYRPMSPRAAARAAALASLNAADEFPTSTARSFSRRSSSASSCGSMFLPSGVAGARTSSVLSESGTSSGMFSPSPPASPSVNRRFARHSYHYNSHHNSYGFQRPKDSLEICEGEATSTVPEGFYIISASDLERLRRMEHLEEFGSLVEAQEKSSSLFGRSGSGNNDGSSSSSKLQEDGTPVMGPQRPGNIGGTVLSWRMTGEMMRTWMTAYKSPSAVIDLVQFVWATVSNGAAVREELWPRSHTSPEEEFENKETENNGSALLPPKDVIEGLRDAVVAQVARAGEGARGVAQVAPVARAAGRAVLQATVDWACVGLAMSIIFVQVVLLGVMTIAFLLGDALVYPVRVARVWYYGASANTSTKNVKSKQQQQQLQQQQQQQQQHNSAPVNSTSQAATATAVSSEPKKVEEKEMVYDSPVVLVRRLTRRRAETESLVVNNKLEQESLQNDNSNNNQQQQPEESMQVRAKRAALKKAKRRSRY</sequence>
<name>A0A5E8BSC8_9ASCO</name>
<dbReference type="EMBL" id="CABVLU010000003">
    <property type="protein sequence ID" value="VVT53931.1"/>
    <property type="molecule type" value="Genomic_DNA"/>
</dbReference>
<feature type="compositionally biased region" description="Low complexity" evidence="1">
    <location>
        <begin position="74"/>
        <end position="96"/>
    </location>
</feature>
<dbReference type="AlphaFoldDB" id="A0A5E8BSC8"/>
<keyword evidence="2" id="KW-0472">Membrane</keyword>
<feature type="compositionally biased region" description="Low complexity" evidence="1">
    <location>
        <begin position="858"/>
        <end position="870"/>
    </location>
</feature>
<feature type="compositionally biased region" description="Basic and acidic residues" evidence="1">
    <location>
        <begin position="709"/>
        <end position="724"/>
    </location>
</feature>
<keyword evidence="2" id="KW-1133">Transmembrane helix</keyword>
<feature type="compositionally biased region" description="Low complexity" evidence="1">
    <location>
        <begin position="214"/>
        <end position="234"/>
    </location>
</feature>
<feature type="compositionally biased region" description="Polar residues" evidence="1">
    <location>
        <begin position="1"/>
        <end position="14"/>
    </location>
</feature>
<feature type="compositionally biased region" description="Low complexity" evidence="1">
    <location>
        <begin position="366"/>
        <end position="375"/>
    </location>
</feature>
<evidence type="ECO:0000256" key="1">
    <source>
        <dbReference type="SAM" id="MobiDB-lite"/>
    </source>
</evidence>
<feature type="region of interest" description="Disordered" evidence="1">
    <location>
        <begin position="709"/>
        <end position="731"/>
    </location>
</feature>
<feature type="region of interest" description="Disordered" evidence="1">
    <location>
        <begin position="292"/>
        <end position="325"/>
    </location>
</feature>
<feature type="compositionally biased region" description="Low complexity" evidence="1">
    <location>
        <begin position="416"/>
        <end position="426"/>
    </location>
</feature>
<feature type="compositionally biased region" description="Polar residues" evidence="1">
    <location>
        <begin position="348"/>
        <end position="364"/>
    </location>
</feature>
<feature type="region of interest" description="Disordered" evidence="1">
    <location>
        <begin position="163"/>
        <end position="271"/>
    </location>
</feature>
<feature type="compositionally biased region" description="Low complexity" evidence="1">
    <location>
        <begin position="630"/>
        <end position="640"/>
    </location>
</feature>
<feature type="compositionally biased region" description="Low complexity" evidence="1">
    <location>
        <begin position="911"/>
        <end position="931"/>
    </location>
</feature>
<feature type="region of interest" description="Disordered" evidence="1">
    <location>
        <begin position="67"/>
        <end position="96"/>
    </location>
</feature>
<protein>
    <submittedName>
        <fullName evidence="3">Uncharacterized protein</fullName>
    </submittedName>
</protein>
<dbReference type="GO" id="GO:0000981">
    <property type="term" value="F:DNA-binding transcription factor activity, RNA polymerase II-specific"/>
    <property type="evidence" value="ECO:0007669"/>
    <property type="project" value="TreeGrafter"/>
</dbReference>
<feature type="compositionally biased region" description="Polar residues" evidence="1">
    <location>
        <begin position="236"/>
        <end position="250"/>
    </location>
</feature>
<proteinExistence type="predicted"/>
<dbReference type="OrthoDB" id="4096816at2759"/>
<evidence type="ECO:0000313" key="4">
    <source>
        <dbReference type="Proteomes" id="UP000398389"/>
    </source>
</evidence>
<feature type="compositionally biased region" description="Basic residues" evidence="1">
    <location>
        <begin position="933"/>
        <end position="948"/>
    </location>
</feature>
<keyword evidence="4" id="KW-1185">Reference proteome</keyword>
<feature type="compositionally biased region" description="Low complexity" evidence="1">
    <location>
        <begin position="836"/>
        <end position="850"/>
    </location>
</feature>
<dbReference type="GO" id="GO:0042594">
    <property type="term" value="P:response to starvation"/>
    <property type="evidence" value="ECO:0007669"/>
    <property type="project" value="TreeGrafter"/>
</dbReference>
<dbReference type="PANTHER" id="PTHR14596">
    <property type="entry name" value="ZINC FINGER PROTEIN"/>
    <property type="match status" value="1"/>
</dbReference>
<feature type="compositionally biased region" description="Low complexity" evidence="1">
    <location>
        <begin position="163"/>
        <end position="200"/>
    </location>
</feature>
<dbReference type="Proteomes" id="UP000398389">
    <property type="component" value="Unassembled WGS sequence"/>
</dbReference>
<dbReference type="RefSeq" id="XP_031854428.1">
    <property type="nucleotide sequence ID" value="XM_031998537.1"/>
</dbReference>
<feature type="region of interest" description="Disordered" evidence="1">
    <location>
        <begin position="831"/>
        <end position="876"/>
    </location>
</feature>
<gene>
    <name evidence="3" type="ORF">SAPINGB_P003822</name>
</gene>
<dbReference type="GeneID" id="43582637"/>
<organism evidence="3 4">
    <name type="scientific">Magnusiomyces paraingens</name>
    <dbReference type="NCBI Taxonomy" id="2606893"/>
    <lineage>
        <taxon>Eukaryota</taxon>
        <taxon>Fungi</taxon>
        <taxon>Dikarya</taxon>
        <taxon>Ascomycota</taxon>
        <taxon>Saccharomycotina</taxon>
        <taxon>Dipodascomycetes</taxon>
        <taxon>Dipodascales</taxon>
        <taxon>Dipodascaceae</taxon>
        <taxon>Magnusiomyces</taxon>
    </lineage>
</organism>
<feature type="transmembrane region" description="Helical" evidence="2">
    <location>
        <begin position="782"/>
        <end position="805"/>
    </location>
</feature>
<feature type="region of interest" description="Disordered" evidence="1">
    <location>
        <begin position="1"/>
        <end position="46"/>
    </location>
</feature>
<reference evidence="3 4" key="1">
    <citation type="submission" date="2019-09" db="EMBL/GenBank/DDBJ databases">
        <authorList>
            <person name="Brejova B."/>
        </authorList>
    </citation>
    <scope>NUCLEOTIDE SEQUENCE [LARGE SCALE GENOMIC DNA]</scope>
</reference>
<feature type="region of interest" description="Disordered" evidence="1">
    <location>
        <begin position="397"/>
        <end position="432"/>
    </location>
</feature>
<dbReference type="GO" id="GO:0000987">
    <property type="term" value="F:cis-regulatory region sequence-specific DNA binding"/>
    <property type="evidence" value="ECO:0007669"/>
    <property type="project" value="TreeGrafter"/>
</dbReference>
<feature type="region of interest" description="Disordered" evidence="1">
    <location>
        <begin position="341"/>
        <end position="381"/>
    </location>
</feature>
<keyword evidence="2" id="KW-0812">Transmembrane</keyword>
<feature type="region of interest" description="Disordered" evidence="1">
    <location>
        <begin position="906"/>
        <end position="948"/>
    </location>
</feature>
<feature type="region of interest" description="Disordered" evidence="1">
    <location>
        <begin position="526"/>
        <end position="550"/>
    </location>
</feature>
<dbReference type="GO" id="GO:0005634">
    <property type="term" value="C:nucleus"/>
    <property type="evidence" value="ECO:0007669"/>
    <property type="project" value="TreeGrafter"/>
</dbReference>
<evidence type="ECO:0000256" key="2">
    <source>
        <dbReference type="SAM" id="Phobius"/>
    </source>
</evidence>
<feature type="compositionally biased region" description="Low complexity" evidence="1">
    <location>
        <begin position="303"/>
        <end position="325"/>
    </location>
</feature>
<evidence type="ECO:0000313" key="3">
    <source>
        <dbReference type="EMBL" id="VVT53931.1"/>
    </source>
</evidence>